<accession>A0AAF1D1N1</accession>
<reference evidence="2 4" key="1">
    <citation type="submission" date="2019-02" db="EMBL/GenBank/DDBJ databases">
        <title>Use of ANI for Rapid Identification of Enteric Bacteria.</title>
        <authorList>
            <person name="Pruckler J."/>
            <person name="Lane C."/>
            <person name="Aubert R."/>
        </authorList>
    </citation>
    <scope>NUCLEOTIDE SEQUENCE [LARGE SCALE GENOMIC DNA]</scope>
    <source>
        <strain evidence="2 4">2014D-0083</strain>
    </source>
</reference>
<dbReference type="RefSeq" id="WP_039664983.1">
    <property type="nucleotide sequence ID" value="NZ_CP037746.1"/>
</dbReference>
<keyword evidence="5" id="KW-1185">Reference proteome</keyword>
<dbReference type="GeneID" id="66286841"/>
<evidence type="ECO:0000313" key="2">
    <source>
        <dbReference type="EMBL" id="QBL14129.1"/>
    </source>
</evidence>
<feature type="chain" id="PRO_5042130419" description="Periplasmic protein" evidence="1">
    <location>
        <begin position="18"/>
        <end position="269"/>
    </location>
</feature>
<feature type="signal peptide" evidence="1">
    <location>
        <begin position="1"/>
        <end position="17"/>
    </location>
</feature>
<dbReference type="EMBL" id="VRMB01000038">
    <property type="protein sequence ID" value="TXK66473.1"/>
    <property type="molecule type" value="Genomic_DNA"/>
</dbReference>
<dbReference type="Gene3D" id="3.40.50.10610">
    <property type="entry name" value="ABC-type transport auxiliary lipoprotein component"/>
    <property type="match status" value="1"/>
</dbReference>
<dbReference type="Proteomes" id="UP000321325">
    <property type="component" value="Unassembled WGS sequence"/>
</dbReference>
<evidence type="ECO:0000313" key="4">
    <source>
        <dbReference type="Proteomes" id="UP000293421"/>
    </source>
</evidence>
<gene>
    <name evidence="2" type="ORF">A9460_07335</name>
    <name evidence="3" type="ORF">FVD15_07205</name>
</gene>
<proteinExistence type="predicted"/>
<evidence type="ECO:0008006" key="6">
    <source>
        <dbReference type="Google" id="ProtNLM"/>
    </source>
</evidence>
<name>A0AAF1D1N1_9BACT</name>
<evidence type="ECO:0000313" key="3">
    <source>
        <dbReference type="EMBL" id="TXK66473.1"/>
    </source>
</evidence>
<evidence type="ECO:0000313" key="5">
    <source>
        <dbReference type="Proteomes" id="UP000321325"/>
    </source>
</evidence>
<dbReference type="AlphaFoldDB" id="A0AAF1D1N1"/>
<dbReference type="EMBL" id="CP037746">
    <property type="protein sequence ID" value="QBL14129.1"/>
    <property type="molecule type" value="Genomic_DNA"/>
</dbReference>
<reference evidence="3 5" key="2">
    <citation type="submission" date="2019-08" db="EMBL/GenBank/DDBJ databases">
        <title>Rapid identification of Enteric Bacteria from Whole Genome Sequences (WGS) using Average Nucleotide Identity (ANI).</title>
        <authorList>
            <person name="Lane C."/>
        </authorList>
    </citation>
    <scope>NUCLEOTIDE SEQUENCE [LARGE SCALE GENOMIC DNA]</scope>
    <source>
        <strain evidence="3 5">2010D-8464</strain>
    </source>
</reference>
<organism evidence="2 4">
    <name type="scientific">Campylobacter volucris</name>
    <dbReference type="NCBI Taxonomy" id="1031542"/>
    <lineage>
        <taxon>Bacteria</taxon>
        <taxon>Pseudomonadati</taxon>
        <taxon>Campylobacterota</taxon>
        <taxon>Epsilonproteobacteria</taxon>
        <taxon>Campylobacterales</taxon>
        <taxon>Campylobacteraceae</taxon>
        <taxon>Campylobacter</taxon>
    </lineage>
</organism>
<protein>
    <recommendedName>
        <fullName evidence="6">Periplasmic protein</fullName>
    </recommendedName>
</protein>
<dbReference type="Proteomes" id="UP000293421">
    <property type="component" value="Chromosome"/>
</dbReference>
<keyword evidence="1" id="KW-0732">Signal</keyword>
<sequence>MIKIIFMVLSLLYFSYAKDTNSTQINGQAYGLTEDEAIKNAIDQALENKGFSKLHNFEFYFDENFDIGYNQDINSSSNGNFNSYEIQELTRVNPSQFYAKVLVYKKLDIETSFIKNESIIVINTQKDILSIKFEQEFLNLLLQEKKFKIIDRTDVESYENEEDILKKDNKNIELIKLYADLEADFLLILTPKITNTQSEDSMQIYEVDINYELIDCKNQQVKLSNQLNFTMTSTSTLSKQRAFKNIAKKIVDDISKNSNSFQKQSSQNF</sequence>
<evidence type="ECO:0000256" key="1">
    <source>
        <dbReference type="SAM" id="SignalP"/>
    </source>
</evidence>